<dbReference type="PANTHER" id="PTHR47994:SF5">
    <property type="entry name" value="F14D16.11-RELATED"/>
    <property type="match status" value="1"/>
</dbReference>
<organism evidence="1 2">
    <name type="scientific">Ricinus communis</name>
    <name type="common">Castor bean</name>
    <dbReference type="NCBI Taxonomy" id="3988"/>
    <lineage>
        <taxon>Eukaryota</taxon>
        <taxon>Viridiplantae</taxon>
        <taxon>Streptophyta</taxon>
        <taxon>Embryophyta</taxon>
        <taxon>Tracheophyta</taxon>
        <taxon>Spermatophyta</taxon>
        <taxon>Magnoliopsida</taxon>
        <taxon>eudicotyledons</taxon>
        <taxon>Gunneridae</taxon>
        <taxon>Pentapetalae</taxon>
        <taxon>rosids</taxon>
        <taxon>fabids</taxon>
        <taxon>Malpighiales</taxon>
        <taxon>Euphorbiaceae</taxon>
        <taxon>Acalyphoideae</taxon>
        <taxon>Acalypheae</taxon>
        <taxon>Ricinus</taxon>
    </lineage>
</organism>
<reference evidence="2" key="1">
    <citation type="journal article" date="2010" name="Nat. Biotechnol.">
        <title>Draft genome sequence of the oilseed species Ricinus communis.</title>
        <authorList>
            <person name="Chan A.P."/>
            <person name="Crabtree J."/>
            <person name="Zhao Q."/>
            <person name="Lorenzi H."/>
            <person name="Orvis J."/>
            <person name="Puiu D."/>
            <person name="Melake-Berhan A."/>
            <person name="Jones K.M."/>
            <person name="Redman J."/>
            <person name="Chen G."/>
            <person name="Cahoon E.B."/>
            <person name="Gedil M."/>
            <person name="Stanke M."/>
            <person name="Haas B.J."/>
            <person name="Wortman J.R."/>
            <person name="Fraser-Liggett C.M."/>
            <person name="Ravel J."/>
            <person name="Rabinowicz P.D."/>
        </authorList>
    </citation>
    <scope>NUCLEOTIDE SEQUENCE [LARGE SCALE GENOMIC DNA]</scope>
    <source>
        <strain evidence="2">cv. Hale</strain>
    </source>
</reference>
<dbReference type="FunCoup" id="B9R914">
    <property type="interactions" value="1"/>
</dbReference>
<sequence>MGIDPVTHKPFSQILADYGNIGCIPKYGTRIGSLTRDLKNAFISRPEPHPSPPEGIPNINSQLATTTALMQPKVELIQECFLNYTSNNININDANTNPDPSLDLFDQLQAIKLATEASRCADYEKIAAHFLNEGSLSSSASSSSTCSTAAQENSALNFSWRDFLLEDAFLPSDHHPQEQEIDNAMNLSSKNDLTSQGQNVVIPQGETANARDNRQVRVEGMDLAMPSTSSFQVQSSSHTSFVEAMLNQENEIFLDFPNLLEEQFSY</sequence>
<gene>
    <name evidence="1" type="ORF">RCOM_1512980</name>
</gene>
<proteinExistence type="predicted"/>
<dbReference type="InParanoid" id="B9R914"/>
<keyword evidence="2" id="KW-1185">Reference proteome</keyword>
<dbReference type="EMBL" id="EQ973773">
    <property type="protein sequence ID" value="EEF52091.1"/>
    <property type="molecule type" value="Genomic_DNA"/>
</dbReference>
<dbReference type="PANTHER" id="PTHR47994">
    <property type="entry name" value="F14D16.11-RELATED"/>
    <property type="match status" value="1"/>
</dbReference>
<evidence type="ECO:0000313" key="2">
    <source>
        <dbReference type="Proteomes" id="UP000008311"/>
    </source>
</evidence>
<evidence type="ECO:0000313" key="1">
    <source>
        <dbReference type="EMBL" id="EEF52091.1"/>
    </source>
</evidence>
<protein>
    <submittedName>
        <fullName evidence="1">Uncharacterized protein</fullName>
    </submittedName>
</protein>
<accession>B9R914</accession>
<dbReference type="InterPro" id="IPR015495">
    <property type="entry name" value="Myb_TF_plants"/>
</dbReference>
<name>B9R914_RICCO</name>
<dbReference type="eggNOG" id="KOG0048">
    <property type="taxonomic scope" value="Eukaryota"/>
</dbReference>
<dbReference type="Proteomes" id="UP000008311">
    <property type="component" value="Unassembled WGS sequence"/>
</dbReference>
<dbReference type="AlphaFoldDB" id="B9R914"/>